<comment type="caution">
    <text evidence="10">The sequence shown here is derived from an EMBL/GenBank/DDBJ whole genome shotgun (WGS) entry which is preliminary data.</text>
</comment>
<accession>A0A937AMF0</accession>
<evidence type="ECO:0000256" key="8">
    <source>
        <dbReference type="SAM" id="Phobius"/>
    </source>
</evidence>
<feature type="transmembrane region" description="Helical" evidence="8">
    <location>
        <begin position="149"/>
        <end position="169"/>
    </location>
</feature>
<protein>
    <recommendedName>
        <fullName evidence="9">Pycsar effector protein domain-containing protein</fullName>
    </recommendedName>
</protein>
<dbReference type="EMBL" id="JAERQG010000003">
    <property type="protein sequence ID" value="MBL0766228.1"/>
    <property type="molecule type" value="Genomic_DNA"/>
</dbReference>
<dbReference type="RefSeq" id="WP_201922324.1">
    <property type="nucleotide sequence ID" value="NZ_JAERQG010000003.1"/>
</dbReference>
<name>A0A937AMF0_9BACT</name>
<reference evidence="10" key="1">
    <citation type="submission" date="2021-01" db="EMBL/GenBank/DDBJ databases">
        <title>Marivirga sp. nov., isolated from intertidal surface sediments.</title>
        <authorList>
            <person name="Zhang M."/>
        </authorList>
    </citation>
    <scope>NUCLEOTIDE SEQUENCE</scope>
    <source>
        <strain evidence="10">SM1354</strain>
    </source>
</reference>
<organism evidence="10 11">
    <name type="scientific">Marivirga atlantica</name>
    <dbReference type="NCBI Taxonomy" id="1548457"/>
    <lineage>
        <taxon>Bacteria</taxon>
        <taxon>Pseudomonadati</taxon>
        <taxon>Bacteroidota</taxon>
        <taxon>Cytophagia</taxon>
        <taxon>Cytophagales</taxon>
        <taxon>Marivirgaceae</taxon>
        <taxon>Marivirga</taxon>
    </lineage>
</organism>
<keyword evidence="5 8" id="KW-1133">Transmembrane helix</keyword>
<comment type="subcellular location">
    <subcellularLocation>
        <location evidence="1">Cell membrane</location>
    </subcellularLocation>
</comment>
<evidence type="ECO:0000256" key="5">
    <source>
        <dbReference type="ARBA" id="ARBA00022989"/>
    </source>
</evidence>
<feature type="transmembrane region" description="Helical" evidence="8">
    <location>
        <begin position="25"/>
        <end position="43"/>
    </location>
</feature>
<gene>
    <name evidence="10" type="ORF">JKP34_13255</name>
</gene>
<evidence type="ECO:0000256" key="1">
    <source>
        <dbReference type="ARBA" id="ARBA00004236"/>
    </source>
</evidence>
<evidence type="ECO:0000313" key="11">
    <source>
        <dbReference type="Proteomes" id="UP000642920"/>
    </source>
</evidence>
<evidence type="ECO:0000256" key="4">
    <source>
        <dbReference type="ARBA" id="ARBA00022741"/>
    </source>
</evidence>
<dbReference type="GO" id="GO:0005886">
    <property type="term" value="C:plasma membrane"/>
    <property type="evidence" value="ECO:0007669"/>
    <property type="project" value="UniProtKB-SubCell"/>
</dbReference>
<keyword evidence="4" id="KW-0547">Nucleotide-binding</keyword>
<keyword evidence="11" id="KW-1185">Reference proteome</keyword>
<evidence type="ECO:0000256" key="3">
    <source>
        <dbReference type="ARBA" id="ARBA00022692"/>
    </source>
</evidence>
<keyword evidence="7 8" id="KW-0472">Membrane</keyword>
<evidence type="ECO:0000256" key="7">
    <source>
        <dbReference type="ARBA" id="ARBA00023136"/>
    </source>
</evidence>
<evidence type="ECO:0000313" key="10">
    <source>
        <dbReference type="EMBL" id="MBL0766228.1"/>
    </source>
</evidence>
<dbReference type="Pfam" id="PF18967">
    <property type="entry name" value="PycTM"/>
    <property type="match status" value="1"/>
</dbReference>
<feature type="domain" description="Pycsar effector protein" evidence="9">
    <location>
        <begin position="7"/>
        <end position="165"/>
    </location>
</feature>
<keyword evidence="2" id="KW-1003">Cell membrane</keyword>
<dbReference type="GO" id="GO:0051607">
    <property type="term" value="P:defense response to virus"/>
    <property type="evidence" value="ECO:0007669"/>
    <property type="project" value="UniProtKB-KW"/>
</dbReference>
<dbReference type="InterPro" id="IPR036927">
    <property type="entry name" value="Cyt_c_oxase-like_su1_sf"/>
</dbReference>
<proteinExistence type="predicted"/>
<keyword evidence="6" id="KW-0051">Antiviral defense</keyword>
<feature type="transmembrane region" description="Helical" evidence="8">
    <location>
        <begin position="55"/>
        <end position="83"/>
    </location>
</feature>
<dbReference type="GO" id="GO:0000166">
    <property type="term" value="F:nucleotide binding"/>
    <property type="evidence" value="ECO:0007669"/>
    <property type="project" value="UniProtKB-KW"/>
</dbReference>
<dbReference type="AlphaFoldDB" id="A0A937AMF0"/>
<dbReference type="SUPFAM" id="SSF81442">
    <property type="entry name" value="Cytochrome c oxidase subunit I-like"/>
    <property type="match status" value="1"/>
</dbReference>
<sequence length="170" mass="19286">MTKHQLALEAYKNTQELIRFMDQKAGAILVVLGLVFTGFIQIIQRLSFTIEDLNLYSVLAFLLGLVTIGSLLMSLFIVILNILRPRLPNTSGADNLSIFYFQNVAKQHKEELYSNYLGLEEKDLLSEITNQLSEVSLILVKKSRFVSRALYYLLISIVSLMLLIICVNVL</sequence>
<evidence type="ECO:0000256" key="2">
    <source>
        <dbReference type="ARBA" id="ARBA00022475"/>
    </source>
</evidence>
<evidence type="ECO:0000256" key="6">
    <source>
        <dbReference type="ARBA" id="ARBA00023118"/>
    </source>
</evidence>
<evidence type="ECO:0000259" key="9">
    <source>
        <dbReference type="Pfam" id="PF18967"/>
    </source>
</evidence>
<dbReference type="Proteomes" id="UP000642920">
    <property type="component" value="Unassembled WGS sequence"/>
</dbReference>
<dbReference type="InterPro" id="IPR043760">
    <property type="entry name" value="PycTM_dom"/>
</dbReference>
<keyword evidence="3 8" id="KW-0812">Transmembrane</keyword>